<keyword evidence="1" id="KW-0812">Transmembrane</keyword>
<evidence type="ECO:0008006" key="4">
    <source>
        <dbReference type="Google" id="ProtNLM"/>
    </source>
</evidence>
<dbReference type="Proteomes" id="UP000294887">
    <property type="component" value="Unassembled WGS sequence"/>
</dbReference>
<keyword evidence="3" id="KW-1185">Reference proteome</keyword>
<accession>A0A4R1EYK3</accession>
<gene>
    <name evidence="2" type="ORF">EV695_1477</name>
</gene>
<name>A0A4R1EYK3_9GAMM</name>
<evidence type="ECO:0000256" key="1">
    <source>
        <dbReference type="SAM" id="Phobius"/>
    </source>
</evidence>
<feature type="transmembrane region" description="Helical" evidence="1">
    <location>
        <begin position="83"/>
        <end position="105"/>
    </location>
</feature>
<proteinExistence type="predicted"/>
<feature type="transmembrane region" description="Helical" evidence="1">
    <location>
        <begin position="44"/>
        <end position="62"/>
    </location>
</feature>
<keyword evidence="1" id="KW-0472">Membrane</keyword>
<reference evidence="2 3" key="1">
    <citation type="submission" date="2019-03" db="EMBL/GenBank/DDBJ databases">
        <title>Genomic Encyclopedia of Type Strains, Phase IV (KMG-IV): sequencing the most valuable type-strain genomes for metagenomic binning, comparative biology and taxonomic classification.</title>
        <authorList>
            <person name="Goeker M."/>
        </authorList>
    </citation>
    <scope>NUCLEOTIDE SEQUENCE [LARGE SCALE GENOMIC DNA]</scope>
    <source>
        <strain evidence="2 3">DSM 24830</strain>
    </source>
</reference>
<feature type="transmembrane region" description="Helical" evidence="1">
    <location>
        <begin position="146"/>
        <end position="163"/>
    </location>
</feature>
<evidence type="ECO:0000313" key="3">
    <source>
        <dbReference type="Proteomes" id="UP000294887"/>
    </source>
</evidence>
<dbReference type="AlphaFoldDB" id="A0A4R1EYK3"/>
<organism evidence="2 3">
    <name type="scientific">Cocleimonas flava</name>
    <dbReference type="NCBI Taxonomy" id="634765"/>
    <lineage>
        <taxon>Bacteria</taxon>
        <taxon>Pseudomonadati</taxon>
        <taxon>Pseudomonadota</taxon>
        <taxon>Gammaproteobacteria</taxon>
        <taxon>Thiotrichales</taxon>
        <taxon>Thiotrichaceae</taxon>
        <taxon>Cocleimonas</taxon>
    </lineage>
</organism>
<feature type="transmembrane region" description="Helical" evidence="1">
    <location>
        <begin position="111"/>
        <end position="134"/>
    </location>
</feature>
<dbReference type="EMBL" id="SMFQ01000003">
    <property type="protein sequence ID" value="TCJ86976.1"/>
    <property type="molecule type" value="Genomic_DNA"/>
</dbReference>
<feature type="transmembrane region" description="Helical" evidence="1">
    <location>
        <begin position="12"/>
        <end position="38"/>
    </location>
</feature>
<keyword evidence="1" id="KW-1133">Transmembrane helix</keyword>
<evidence type="ECO:0000313" key="2">
    <source>
        <dbReference type="EMBL" id="TCJ86976.1"/>
    </source>
</evidence>
<sequence>MSSAKHTPISELFRHFLIYQLLGWFPIIMVIGAIVTTIGKLNEAIYTSLYFIGAAVIFYLAYKTYQSTISSKASFKFNWKAMIVLSWTNPKVWLTVPTGVLTANYTDSDSLNILIMFIVGIPLYYIGFFMWAYMGKFGAKIAKDKFNIFNALLLFIYGAYLLYEGVLAVKAA</sequence>
<protein>
    <recommendedName>
        <fullName evidence="4">Threonine/homoserine/homoserine lactone efflux protein</fullName>
    </recommendedName>
</protein>
<comment type="caution">
    <text evidence="2">The sequence shown here is derived from an EMBL/GenBank/DDBJ whole genome shotgun (WGS) entry which is preliminary data.</text>
</comment>